<reference evidence="3 4" key="1">
    <citation type="submission" date="2018-01" db="EMBL/GenBank/DDBJ databases">
        <authorList>
            <person name="Gaut B.S."/>
            <person name="Morton B.R."/>
            <person name="Clegg M.T."/>
            <person name="Duvall M.R."/>
        </authorList>
    </citation>
    <scope>NUCLEOTIDE SEQUENCE [LARGE SCALE GENOMIC DNA]</scope>
    <source>
        <strain evidence="3">Cupriavidus taiwanensis cmp 52</strain>
    </source>
</reference>
<dbReference type="Pfam" id="PF04717">
    <property type="entry name" value="Phage_base_V"/>
    <property type="match status" value="1"/>
</dbReference>
<name>A0A375J5W5_9BURK</name>
<gene>
    <name evidence="3" type="primary">gpV</name>
    <name evidence="3" type="ORF">CBM2634_A90052</name>
</gene>
<dbReference type="NCBIfam" id="TIGR01644">
    <property type="entry name" value="phage_P2_V"/>
    <property type="match status" value="1"/>
</dbReference>
<feature type="region of interest" description="Disordered" evidence="1">
    <location>
        <begin position="150"/>
        <end position="176"/>
    </location>
</feature>
<sequence length="176" mass="18324">MRVKAGGMTTDWLPWLERRAGATRTWNPPTVGEQVVLLCPSGELRNGVILTGVPTDAKDVPSHSADETVTHYPDGAVTRYNHAAGALFVGGVKTVVLEAATSVLVKCPSTTFDGDVTVKGLFSYQNGIAGQGGANGNTIKGDFTHQDGALSSNGVVLDSHDHGGVQRGGERTDGPQ</sequence>
<feature type="domain" description="Gp5/Type VI secretion system Vgr protein OB-fold" evidence="2">
    <location>
        <begin position="2"/>
        <end position="52"/>
    </location>
</feature>
<dbReference type="AlphaFoldDB" id="A0A375J5W5"/>
<evidence type="ECO:0000256" key="1">
    <source>
        <dbReference type="SAM" id="MobiDB-lite"/>
    </source>
</evidence>
<dbReference type="Proteomes" id="UP000256805">
    <property type="component" value="Unassembled WGS sequence"/>
</dbReference>
<evidence type="ECO:0000313" key="3">
    <source>
        <dbReference type="EMBL" id="SPR99550.1"/>
    </source>
</evidence>
<evidence type="ECO:0000313" key="4">
    <source>
        <dbReference type="Proteomes" id="UP000256805"/>
    </source>
</evidence>
<dbReference type="EMBL" id="OVTA01000031">
    <property type="protein sequence ID" value="SPR99550.1"/>
    <property type="molecule type" value="Genomic_DNA"/>
</dbReference>
<accession>A0A375J5W5</accession>
<dbReference type="Gene3D" id="2.40.50.230">
    <property type="entry name" value="Gp5 N-terminal domain"/>
    <property type="match status" value="1"/>
</dbReference>
<protein>
    <submittedName>
        <fullName evidence="3">Bacteriophage P2 Baseplate assembly protein GPV</fullName>
    </submittedName>
</protein>
<dbReference type="InterPro" id="IPR006531">
    <property type="entry name" value="Gp5/Vgr_OB"/>
</dbReference>
<dbReference type="Gene3D" id="6.20.150.10">
    <property type="match status" value="1"/>
</dbReference>
<dbReference type="InterPro" id="IPR044033">
    <property type="entry name" value="GpV-like_apex"/>
</dbReference>
<dbReference type="InterPro" id="IPR013046">
    <property type="entry name" value="GpV/Gp45"/>
</dbReference>
<evidence type="ECO:0000259" key="2">
    <source>
        <dbReference type="Pfam" id="PF04717"/>
    </source>
</evidence>
<dbReference type="Pfam" id="PF18946">
    <property type="entry name" value="Apex"/>
    <property type="match status" value="1"/>
</dbReference>
<feature type="compositionally biased region" description="Basic and acidic residues" evidence="1">
    <location>
        <begin position="158"/>
        <end position="176"/>
    </location>
</feature>
<proteinExistence type="predicted"/>
<dbReference type="InterPro" id="IPR037026">
    <property type="entry name" value="Vgr_OB-fold_dom_sf"/>
</dbReference>
<organism evidence="3 4">
    <name type="scientific">Cupriavidus taiwanensis</name>
    <dbReference type="NCBI Taxonomy" id="164546"/>
    <lineage>
        <taxon>Bacteria</taxon>
        <taxon>Pseudomonadati</taxon>
        <taxon>Pseudomonadota</taxon>
        <taxon>Betaproteobacteria</taxon>
        <taxon>Burkholderiales</taxon>
        <taxon>Burkholderiaceae</taxon>
        <taxon>Cupriavidus</taxon>
    </lineage>
</organism>